<comment type="caution">
    <text evidence="1">The sequence shown here is derived from an EMBL/GenBank/DDBJ whole genome shotgun (WGS) entry which is preliminary data.</text>
</comment>
<accession>A0AA38HMS9</accession>
<name>A0AA38HMS9_9CUCU</name>
<protein>
    <submittedName>
        <fullName evidence="1">Uncharacterized protein</fullName>
    </submittedName>
</protein>
<gene>
    <name evidence="1" type="ORF">Zmor_003838</name>
</gene>
<dbReference type="EMBL" id="JALNTZ010000010">
    <property type="protein sequence ID" value="KAJ3640545.1"/>
    <property type="molecule type" value="Genomic_DNA"/>
</dbReference>
<reference evidence="1" key="1">
    <citation type="journal article" date="2023" name="G3 (Bethesda)">
        <title>Whole genome assemblies of Zophobas morio and Tenebrio molitor.</title>
        <authorList>
            <person name="Kaur S."/>
            <person name="Stinson S.A."/>
            <person name="diCenzo G.C."/>
        </authorList>
    </citation>
    <scope>NUCLEOTIDE SEQUENCE</scope>
    <source>
        <strain evidence="1">QUZm001</strain>
    </source>
</reference>
<proteinExistence type="predicted"/>
<evidence type="ECO:0000313" key="1">
    <source>
        <dbReference type="EMBL" id="KAJ3640545.1"/>
    </source>
</evidence>
<sequence>MDIQANLYYHKSADRIIDYADFGGEDNRLEVANKALTSFFKCQGVSRKPPLKPSRKQPVAYYSCHNSCTPTQSDLLADIHSPPLPPPPPPSSKCLQEVLHAATTFGGLDVVATICDMGTNNVKALKAKGASIQTPYFTFGKNNIHTMYDLPQIFCFATS</sequence>
<evidence type="ECO:0000313" key="2">
    <source>
        <dbReference type="Proteomes" id="UP001168821"/>
    </source>
</evidence>
<keyword evidence="2" id="KW-1185">Reference proteome</keyword>
<organism evidence="1 2">
    <name type="scientific">Zophobas morio</name>
    <dbReference type="NCBI Taxonomy" id="2755281"/>
    <lineage>
        <taxon>Eukaryota</taxon>
        <taxon>Metazoa</taxon>
        <taxon>Ecdysozoa</taxon>
        <taxon>Arthropoda</taxon>
        <taxon>Hexapoda</taxon>
        <taxon>Insecta</taxon>
        <taxon>Pterygota</taxon>
        <taxon>Neoptera</taxon>
        <taxon>Endopterygota</taxon>
        <taxon>Coleoptera</taxon>
        <taxon>Polyphaga</taxon>
        <taxon>Cucujiformia</taxon>
        <taxon>Tenebrionidae</taxon>
        <taxon>Zophobas</taxon>
    </lineage>
</organism>
<dbReference type="AlphaFoldDB" id="A0AA38HMS9"/>
<dbReference type="Proteomes" id="UP001168821">
    <property type="component" value="Unassembled WGS sequence"/>
</dbReference>